<reference evidence="4 5" key="1">
    <citation type="submission" date="2022-10" db="EMBL/GenBank/DDBJ databases">
        <title>Roseococcus glaciei nov., sp. nov., isolated from glacier.</title>
        <authorList>
            <person name="Liu Q."/>
            <person name="Xin Y.-H."/>
        </authorList>
    </citation>
    <scope>NUCLEOTIDE SEQUENCE [LARGE SCALE GENOMIC DNA]</scope>
    <source>
        <strain evidence="4 5">MDT2-1-1</strain>
    </source>
</reference>
<dbReference type="Gene3D" id="3.90.1720.10">
    <property type="entry name" value="endopeptidase domain like (from Nostoc punctiforme)"/>
    <property type="match status" value="1"/>
</dbReference>
<proteinExistence type="predicted"/>
<feature type="chain" id="PRO_5045721406" evidence="2">
    <location>
        <begin position="26"/>
        <end position="238"/>
    </location>
</feature>
<feature type="domain" description="Peptidase C51" evidence="3">
    <location>
        <begin position="48"/>
        <end position="173"/>
    </location>
</feature>
<dbReference type="Proteomes" id="UP001526430">
    <property type="component" value="Unassembled WGS sequence"/>
</dbReference>
<accession>A0ABT3NVY3</accession>
<dbReference type="InterPro" id="IPR007921">
    <property type="entry name" value="CHAP_dom"/>
</dbReference>
<feature type="signal peptide" evidence="2">
    <location>
        <begin position="1"/>
        <end position="25"/>
    </location>
</feature>
<feature type="compositionally biased region" description="Polar residues" evidence="1">
    <location>
        <begin position="32"/>
        <end position="45"/>
    </location>
</feature>
<dbReference type="EMBL" id="JAPFQI010000008">
    <property type="protein sequence ID" value="MCW8086312.1"/>
    <property type="molecule type" value="Genomic_DNA"/>
</dbReference>
<feature type="region of interest" description="Disordered" evidence="1">
    <location>
        <begin position="27"/>
        <end position="62"/>
    </location>
</feature>
<keyword evidence="2" id="KW-0732">Signal</keyword>
<dbReference type="RefSeq" id="WP_301590326.1">
    <property type="nucleotide sequence ID" value="NZ_JAPFQI010000008.1"/>
</dbReference>
<comment type="caution">
    <text evidence="4">The sequence shown here is derived from an EMBL/GenBank/DDBJ whole genome shotgun (WGS) entry which is preliminary data.</text>
</comment>
<evidence type="ECO:0000313" key="4">
    <source>
        <dbReference type="EMBL" id="MCW8086312.1"/>
    </source>
</evidence>
<feature type="region of interest" description="Disordered" evidence="1">
    <location>
        <begin position="216"/>
        <end position="238"/>
    </location>
</feature>
<gene>
    <name evidence="4" type="ORF">OF850_11785</name>
</gene>
<dbReference type="Pfam" id="PF05257">
    <property type="entry name" value="CHAP"/>
    <property type="match status" value="1"/>
</dbReference>
<dbReference type="SUPFAM" id="SSF54001">
    <property type="entry name" value="Cysteine proteinases"/>
    <property type="match status" value="1"/>
</dbReference>
<feature type="compositionally biased region" description="Low complexity" evidence="1">
    <location>
        <begin position="220"/>
        <end position="238"/>
    </location>
</feature>
<evidence type="ECO:0000256" key="1">
    <source>
        <dbReference type="SAM" id="MobiDB-lite"/>
    </source>
</evidence>
<evidence type="ECO:0000259" key="3">
    <source>
        <dbReference type="PROSITE" id="PS50911"/>
    </source>
</evidence>
<sequence length="238" mass="26055">MRLKAALLTMCLGFAGITAAPVAEAARSEARTQSGQARPAQQSRPTRPAPSHRASLQTTRGATRAVYSPGISCVPYARSVTGMDIFGNGREWWGNAAGRYARGQRPESGSILSFPGTGGMPMGHVAVVSRVLHGRMIEIDHANWGGPGIRRGQVMRNIRVMDVSDDNSWTRVRVQVGWDGTTFGREYPTHGFIHNRPATTYAANEDMIRHVSYTRGETVRPAAPAQRRPAAHTQQRRR</sequence>
<organism evidence="4 5">
    <name type="scientific">Sabulicella glaciei</name>
    <dbReference type="NCBI Taxonomy" id="2984948"/>
    <lineage>
        <taxon>Bacteria</taxon>
        <taxon>Pseudomonadati</taxon>
        <taxon>Pseudomonadota</taxon>
        <taxon>Alphaproteobacteria</taxon>
        <taxon>Acetobacterales</taxon>
        <taxon>Acetobacteraceae</taxon>
        <taxon>Sabulicella</taxon>
    </lineage>
</organism>
<name>A0ABT3NVY3_9PROT</name>
<evidence type="ECO:0000313" key="5">
    <source>
        <dbReference type="Proteomes" id="UP001526430"/>
    </source>
</evidence>
<dbReference type="InterPro" id="IPR038765">
    <property type="entry name" value="Papain-like_cys_pep_sf"/>
</dbReference>
<dbReference type="PROSITE" id="PS50911">
    <property type="entry name" value="CHAP"/>
    <property type="match status" value="1"/>
</dbReference>
<protein>
    <submittedName>
        <fullName evidence="4">CHAP domain-containing protein</fullName>
    </submittedName>
</protein>
<evidence type="ECO:0000256" key="2">
    <source>
        <dbReference type="SAM" id="SignalP"/>
    </source>
</evidence>
<keyword evidence="5" id="KW-1185">Reference proteome</keyword>